<comment type="catalytic activity">
    <reaction evidence="1">
        <text>a 1,2-diacyl-sn-glycero-3-phosphocholine + H2O = a 1,2-diacyl-sn-glycero-3-phosphate + choline + H(+)</text>
        <dbReference type="Rhea" id="RHEA:14445"/>
        <dbReference type="ChEBI" id="CHEBI:15354"/>
        <dbReference type="ChEBI" id="CHEBI:15377"/>
        <dbReference type="ChEBI" id="CHEBI:15378"/>
        <dbReference type="ChEBI" id="CHEBI:57643"/>
        <dbReference type="ChEBI" id="CHEBI:58608"/>
        <dbReference type="EC" id="3.1.4.4"/>
    </reaction>
</comment>
<dbReference type="PROSITE" id="PS50035">
    <property type="entry name" value="PLD"/>
    <property type="match status" value="2"/>
</dbReference>
<dbReference type="SUPFAM" id="SSF56024">
    <property type="entry name" value="Phospholipase D/nuclease"/>
    <property type="match status" value="2"/>
</dbReference>
<accession>A0A7Y6B2M0</accession>
<dbReference type="AlphaFoldDB" id="A0A7Y6B2M0"/>
<comment type="function">
    <text evidence="2">Could be a virulence factor.</text>
</comment>
<feature type="region of interest" description="Disordered" evidence="10">
    <location>
        <begin position="153"/>
        <end position="174"/>
    </location>
</feature>
<keyword evidence="13" id="KW-1185">Reference proteome</keyword>
<evidence type="ECO:0000259" key="11">
    <source>
        <dbReference type="PROSITE" id="PS50035"/>
    </source>
</evidence>
<comment type="caution">
    <text evidence="12">The sequence shown here is derived from an EMBL/GenBank/DDBJ whole genome shotgun (WGS) entry which is preliminary data.</text>
</comment>
<comment type="subcellular location">
    <subcellularLocation>
        <location evidence="3">Secreted</location>
    </subcellularLocation>
</comment>
<dbReference type="Gene3D" id="3.30.870.10">
    <property type="entry name" value="Endonuclease Chain A"/>
    <property type="match status" value="2"/>
</dbReference>
<dbReference type="SMART" id="SM00155">
    <property type="entry name" value="PLDc"/>
    <property type="match status" value="2"/>
</dbReference>
<dbReference type="Pfam" id="PF00614">
    <property type="entry name" value="PLDc"/>
    <property type="match status" value="1"/>
</dbReference>
<dbReference type="CDD" id="cd09140">
    <property type="entry name" value="PLDc_vPLD1_2_like_bac_1"/>
    <property type="match status" value="1"/>
</dbReference>
<evidence type="ECO:0000256" key="4">
    <source>
        <dbReference type="ARBA" id="ARBA00018392"/>
    </source>
</evidence>
<gene>
    <name evidence="12" type="ORF">HP438_00485</name>
</gene>
<evidence type="ECO:0000256" key="8">
    <source>
        <dbReference type="ARBA" id="ARBA00023098"/>
    </source>
</evidence>
<evidence type="ECO:0000256" key="6">
    <source>
        <dbReference type="ARBA" id="ARBA00022737"/>
    </source>
</evidence>
<evidence type="ECO:0000256" key="1">
    <source>
        <dbReference type="ARBA" id="ARBA00000798"/>
    </source>
</evidence>
<evidence type="ECO:0000256" key="9">
    <source>
        <dbReference type="ARBA" id="ARBA00029594"/>
    </source>
</evidence>
<evidence type="ECO:0000256" key="7">
    <source>
        <dbReference type="ARBA" id="ARBA00022801"/>
    </source>
</evidence>
<keyword evidence="7" id="KW-0378">Hydrolase</keyword>
<dbReference type="InterPro" id="IPR015679">
    <property type="entry name" value="PLipase_D_fam"/>
</dbReference>
<dbReference type="InterPro" id="IPR001736">
    <property type="entry name" value="PLipase_D/transphosphatidylase"/>
</dbReference>
<dbReference type="Pfam" id="PF13091">
    <property type="entry name" value="PLDc_2"/>
    <property type="match status" value="1"/>
</dbReference>
<protein>
    <recommendedName>
        <fullName evidence="4">Phospholipase D</fullName>
    </recommendedName>
    <alternativeName>
        <fullName evidence="9">Choline phosphatase</fullName>
    </alternativeName>
</protein>
<feature type="domain" description="PLD phosphodiesterase" evidence="11">
    <location>
        <begin position="125"/>
        <end position="152"/>
    </location>
</feature>
<evidence type="ECO:0000256" key="5">
    <source>
        <dbReference type="ARBA" id="ARBA00022525"/>
    </source>
</evidence>
<keyword evidence="5" id="KW-0964">Secreted</keyword>
<feature type="compositionally biased region" description="Basic and acidic residues" evidence="10">
    <location>
        <begin position="153"/>
        <end position="170"/>
    </location>
</feature>
<reference evidence="12 13" key="1">
    <citation type="submission" date="2020-05" db="EMBL/GenBank/DDBJ databases">
        <title>Genome Sequencing of Type Strains.</title>
        <authorList>
            <person name="Lemaire J.F."/>
            <person name="Inderbitzin P."/>
            <person name="Gregorio O.A."/>
            <person name="Collins S.B."/>
            <person name="Wespe N."/>
            <person name="Knight-Connoni V."/>
        </authorList>
    </citation>
    <scope>NUCLEOTIDE SEQUENCE [LARGE SCALE GENOMIC DNA]</scope>
    <source>
        <strain evidence="12 13">DSM 100049</strain>
    </source>
</reference>
<evidence type="ECO:0000313" key="13">
    <source>
        <dbReference type="Proteomes" id="UP000536441"/>
    </source>
</evidence>
<dbReference type="GO" id="GO:0004630">
    <property type="term" value="F:phospholipase D activity"/>
    <property type="evidence" value="ECO:0007669"/>
    <property type="project" value="UniProtKB-EC"/>
</dbReference>
<dbReference type="InterPro" id="IPR025202">
    <property type="entry name" value="PLD-like_dom"/>
</dbReference>
<evidence type="ECO:0000313" key="12">
    <source>
        <dbReference type="EMBL" id="NUU45463.1"/>
    </source>
</evidence>
<dbReference type="GO" id="GO:0005576">
    <property type="term" value="C:extracellular region"/>
    <property type="evidence" value="ECO:0007669"/>
    <property type="project" value="UniProtKB-SubCell"/>
</dbReference>
<name>A0A7Y6B2M0_9SPHN</name>
<organism evidence="12 13">
    <name type="scientific">Sphingomonas zeae</name>
    <dbReference type="NCBI Taxonomy" id="1646122"/>
    <lineage>
        <taxon>Bacteria</taxon>
        <taxon>Pseudomonadati</taxon>
        <taxon>Pseudomonadota</taxon>
        <taxon>Alphaproteobacteria</taxon>
        <taxon>Sphingomonadales</taxon>
        <taxon>Sphingomonadaceae</taxon>
        <taxon>Sphingomonas</taxon>
    </lineage>
</organism>
<keyword evidence="8" id="KW-0443">Lipid metabolism</keyword>
<feature type="domain" description="PLD phosphodiesterase" evidence="11">
    <location>
        <begin position="339"/>
        <end position="366"/>
    </location>
</feature>
<evidence type="ECO:0000256" key="2">
    <source>
        <dbReference type="ARBA" id="ARBA00003145"/>
    </source>
</evidence>
<sequence length="485" mass="54393">MSDATIRRAFWRTSTASRAAVIVDADDYFRAARSAMLKAKRRIVLIGWDFDARIQFAGEGQDEGPPTVGAFISWLVKRSPLLDIHILRWDTGALKTLFHGRTLFTILRWMRDRQIHLKLDGHHPVAGSHHQKIVVIDDCMAFCGGIDMTRERWDTRDHQDEEPRRVRPDGTPHGPWHDAAMALEGPVARALGDACRERWHAAGGYSIEPVTDGADCWPDGLEADFRDVPVGISRTLPKLADQEPVHEIEALYVALIARARRLIYAESQYFASRRVAEAIARRLDETDGPEIVVINPTTANGWLEPIAMDTARARLVAELRKCDVHGRFRLYHPFTAAGAPIYVHAKVTIIDDVVLRVGSSNFNNRSLRLDSECDVTIDTTGASDADGHRKIADIRAGLLAEHLGANKDAVIAKFAETGSLIATIAALQAPGRSLREYELPELSSMEKWLADSKLLDPEGPDEMFEPFSRRRGLLFHLRHRHRHHP</sequence>
<dbReference type="EMBL" id="JABMCH010000035">
    <property type="protein sequence ID" value="NUU45463.1"/>
    <property type="molecule type" value="Genomic_DNA"/>
</dbReference>
<dbReference type="PANTHER" id="PTHR18896">
    <property type="entry name" value="PHOSPHOLIPASE D"/>
    <property type="match status" value="1"/>
</dbReference>
<dbReference type="GO" id="GO:0009395">
    <property type="term" value="P:phospholipid catabolic process"/>
    <property type="evidence" value="ECO:0007669"/>
    <property type="project" value="TreeGrafter"/>
</dbReference>
<evidence type="ECO:0000256" key="10">
    <source>
        <dbReference type="SAM" id="MobiDB-lite"/>
    </source>
</evidence>
<dbReference type="RefSeq" id="WP_175310303.1">
    <property type="nucleotide sequence ID" value="NZ_CBCRYR010000062.1"/>
</dbReference>
<keyword evidence="6" id="KW-0677">Repeat</keyword>
<dbReference type="PANTHER" id="PTHR18896:SF76">
    <property type="entry name" value="PHOSPHOLIPASE"/>
    <property type="match status" value="1"/>
</dbReference>
<dbReference type="CDD" id="cd09143">
    <property type="entry name" value="PLDc_vPLD1_2_like_bac_2"/>
    <property type="match status" value="1"/>
</dbReference>
<proteinExistence type="predicted"/>
<evidence type="ECO:0000256" key="3">
    <source>
        <dbReference type="ARBA" id="ARBA00004613"/>
    </source>
</evidence>
<dbReference type="Proteomes" id="UP000536441">
    <property type="component" value="Unassembled WGS sequence"/>
</dbReference>